<name>A0A914P7S8_9BILA</name>
<dbReference type="Proteomes" id="UP000887578">
    <property type="component" value="Unplaced"/>
</dbReference>
<dbReference type="Gene3D" id="3.30.420.40">
    <property type="match status" value="1"/>
</dbReference>
<organism evidence="1 2">
    <name type="scientific">Panagrolaimus davidi</name>
    <dbReference type="NCBI Taxonomy" id="227884"/>
    <lineage>
        <taxon>Eukaryota</taxon>
        <taxon>Metazoa</taxon>
        <taxon>Ecdysozoa</taxon>
        <taxon>Nematoda</taxon>
        <taxon>Chromadorea</taxon>
        <taxon>Rhabditida</taxon>
        <taxon>Tylenchina</taxon>
        <taxon>Panagrolaimomorpha</taxon>
        <taxon>Panagrolaimoidea</taxon>
        <taxon>Panagrolaimidae</taxon>
        <taxon>Panagrolaimus</taxon>
    </lineage>
</organism>
<accession>A0A914P7S8</accession>
<evidence type="ECO:0000313" key="1">
    <source>
        <dbReference type="Proteomes" id="UP000887578"/>
    </source>
</evidence>
<evidence type="ECO:0000313" key="2">
    <source>
        <dbReference type="WBParaSite" id="PDA_v2.g11239.t1"/>
    </source>
</evidence>
<dbReference type="WBParaSite" id="PDA_v2.g11239.t1">
    <property type="protein sequence ID" value="PDA_v2.g11239.t1"/>
    <property type="gene ID" value="PDA_v2.g11239"/>
</dbReference>
<proteinExistence type="predicted"/>
<reference evidence="2" key="1">
    <citation type="submission" date="2022-11" db="UniProtKB">
        <authorList>
            <consortium name="WormBaseParasite"/>
        </authorList>
    </citation>
    <scope>IDENTIFICATION</scope>
</reference>
<sequence>MSTTRNLIVRVQFLSEPSEAVKKEDITSAGVSCVLINTSTNESSHFKIPCKANIGDEVAEFLKMFPNLIPPSNIKAIIFITAGNEFNSFITGYIFRLKLRKYCKEHGIFYSVSTFDALYMSDALCKTGTTVKEGEEVMFIRSKKDKTVDAVVIKRDINCFRHVQTLDPVEYECTSEWKTKFVGAFKPKKVILFQASKFVMFYVSGMKQLFKNESPVEYFNDTSDELLDQLAVSKVMQDMGEKINPNYVQIGLNNYFVIYNKEMWINIPLGSDLPVEEIVVIPVIDTAIVGISTDSPHCYSSIQKERLATFHSKKAKVTVKVDIHSSFEFSVEPFDGVDLNEELPYRDNPQPSFIKTSSLPRIVFDEESFCVCLLESDVFKTPIFISFTEAKPFIGKIAMEMLKDQSEFVIHDLIKLCCASSIDEIDSKWKNRLIQENDNLMVTVQSTEGKVKASLQFFLAMILKDAIKIARKGTGEKSENFEIKFVDFKPNETLKKTFTEAAKLLKVGIVFG</sequence>
<dbReference type="AlphaFoldDB" id="A0A914P7S8"/>
<protein>
    <submittedName>
        <fullName evidence="2">Uncharacterized protein</fullName>
    </submittedName>
</protein>
<keyword evidence="1" id="KW-1185">Reference proteome</keyword>